<dbReference type="EMBL" id="OX365700">
    <property type="protein sequence ID" value="CAI4030838.1"/>
    <property type="molecule type" value="Genomic_DNA"/>
</dbReference>
<evidence type="ECO:0000313" key="2">
    <source>
        <dbReference type="Proteomes" id="UP001179121"/>
    </source>
</evidence>
<accession>A0AA86MXI4</accession>
<dbReference type="AlphaFoldDB" id="A0AA86MXI4"/>
<dbReference type="RefSeq" id="WP_289267809.1">
    <property type="nucleotide sequence ID" value="NZ_OX365700.1"/>
</dbReference>
<gene>
    <name evidence="1" type="ORF">DNFV4_01269</name>
</gene>
<sequence length="138" mass="15531">MDEHEPTDPQERTFSLTEANVLIPHLRAQFLRIRTARAVLAKIGEEIRKASANSEMGGGSPYGGRYLQSLDDIASGILALQETGVLIKDLDSGLCDFPHHSEGRIVYLCWQLGEEEIRWWHEITSGFQGRQPLESLTR</sequence>
<dbReference type="Proteomes" id="UP001179121">
    <property type="component" value="Chromosome"/>
</dbReference>
<reference evidence="1" key="1">
    <citation type="submission" date="2022-10" db="EMBL/GenBank/DDBJ databases">
        <authorList>
            <person name="Koch H."/>
        </authorList>
    </citation>
    <scope>NUCLEOTIDE SEQUENCE</scope>
    <source>
        <strain evidence="1">DNF</strain>
    </source>
</reference>
<evidence type="ECO:0008006" key="3">
    <source>
        <dbReference type="Google" id="ProtNLM"/>
    </source>
</evidence>
<proteinExistence type="predicted"/>
<organism evidence="1 2">
    <name type="scientific">Nitrospira tepida</name>
    <dbReference type="NCBI Taxonomy" id="2973512"/>
    <lineage>
        <taxon>Bacteria</taxon>
        <taxon>Pseudomonadati</taxon>
        <taxon>Nitrospirota</taxon>
        <taxon>Nitrospiria</taxon>
        <taxon>Nitrospirales</taxon>
        <taxon>Nitrospiraceae</taxon>
        <taxon>Nitrospira</taxon>
    </lineage>
</organism>
<evidence type="ECO:0000313" key="1">
    <source>
        <dbReference type="EMBL" id="CAI4030838.1"/>
    </source>
</evidence>
<name>A0AA86MXI4_9BACT</name>
<dbReference type="InterPro" id="IPR018699">
    <property type="entry name" value="DUF2203"/>
</dbReference>
<dbReference type="Pfam" id="PF09969">
    <property type="entry name" value="DUF2203"/>
    <property type="match status" value="1"/>
</dbReference>
<dbReference type="KEGG" id="nti:DNFV4_01269"/>
<protein>
    <recommendedName>
        <fullName evidence="3">DUF2203 domain-containing protein</fullName>
    </recommendedName>
</protein>
<keyword evidence="2" id="KW-1185">Reference proteome</keyword>
<dbReference type="PIRSF" id="PIRSF016498">
    <property type="entry name" value="UCP016498"/>
    <property type="match status" value="1"/>
</dbReference>